<dbReference type="Proteomes" id="UP000007875">
    <property type="component" value="Unassembled WGS sequence"/>
</dbReference>
<feature type="domain" description="RING-type" evidence="10">
    <location>
        <begin position="80"/>
        <end position="120"/>
    </location>
</feature>
<dbReference type="Gene3D" id="3.30.40.10">
    <property type="entry name" value="Zinc/RING finger domain, C3HC4 (zinc finger)"/>
    <property type="match status" value="1"/>
</dbReference>
<dbReference type="Ensembl" id="ENSCSAVT00000008129.1">
    <property type="protein sequence ID" value="ENSCSAVP00000008022.1"/>
    <property type="gene ID" value="ENSCSAVG00000004779.1"/>
</dbReference>
<dbReference type="SMART" id="SM00184">
    <property type="entry name" value="RING"/>
    <property type="match status" value="1"/>
</dbReference>
<evidence type="ECO:0000256" key="6">
    <source>
        <dbReference type="ARBA" id="ARBA00022989"/>
    </source>
</evidence>
<evidence type="ECO:0000256" key="8">
    <source>
        <dbReference type="PROSITE-ProRule" id="PRU00175"/>
    </source>
</evidence>
<dbReference type="eggNOG" id="KOG0800">
    <property type="taxonomic scope" value="Eukaryota"/>
</dbReference>
<dbReference type="STRING" id="51511.ENSCSAVP00000008022"/>
<evidence type="ECO:0000313" key="11">
    <source>
        <dbReference type="Ensembl" id="ENSCSAVP00000008022.1"/>
    </source>
</evidence>
<keyword evidence="7 9" id="KW-0472">Membrane</keyword>
<dbReference type="InterPro" id="IPR001841">
    <property type="entry name" value="Znf_RING"/>
</dbReference>
<keyword evidence="5" id="KW-0862">Zinc</keyword>
<dbReference type="SUPFAM" id="SSF57850">
    <property type="entry name" value="RING/U-box"/>
    <property type="match status" value="1"/>
</dbReference>
<dbReference type="CDD" id="cd16469">
    <property type="entry name" value="RING-H2_RNF24-like"/>
    <property type="match status" value="1"/>
</dbReference>
<dbReference type="GO" id="GO:0016020">
    <property type="term" value="C:membrane"/>
    <property type="evidence" value="ECO:0007669"/>
    <property type="project" value="UniProtKB-SubCell"/>
</dbReference>
<evidence type="ECO:0000256" key="1">
    <source>
        <dbReference type="ARBA" id="ARBA00004370"/>
    </source>
</evidence>
<comment type="subcellular location">
    <subcellularLocation>
        <location evidence="1">Membrane</location>
    </subcellularLocation>
</comment>
<dbReference type="GeneTree" id="ENSGT00940000159152"/>
<dbReference type="InParanoid" id="H2YRR2"/>
<feature type="transmembrane region" description="Helical" evidence="9">
    <location>
        <begin position="24"/>
        <end position="47"/>
    </location>
</feature>
<dbReference type="HOGENOM" id="CLU_1651564_0_0_1"/>
<dbReference type="PANTHER" id="PTHR46539:SF1">
    <property type="entry name" value="E3 UBIQUITIN-PROTEIN LIGASE ATL42"/>
    <property type="match status" value="1"/>
</dbReference>
<proteinExistence type="predicted"/>
<evidence type="ECO:0000256" key="5">
    <source>
        <dbReference type="ARBA" id="ARBA00022833"/>
    </source>
</evidence>
<dbReference type="AlphaFoldDB" id="H2YRR2"/>
<keyword evidence="4 8" id="KW-0863">Zinc-finger</keyword>
<reference evidence="11" key="3">
    <citation type="submission" date="2025-09" db="UniProtKB">
        <authorList>
            <consortium name="Ensembl"/>
        </authorList>
    </citation>
    <scope>IDENTIFICATION</scope>
</reference>
<sequence>MDGSNQQNESEGEDLSFNSLPFKMALPMVAVGTFILALSFAFCCYLARLRKHRSRIKGYKKVILNKKKENPLEDTKNETCPVCLEDFKNKDVLAICPCHHVFHKKCLCKWLELRPTCPMCMSHISVHYHGHQTNQPGVAGTSFTIPATMGAPAGLFPSQV</sequence>
<keyword evidence="6 9" id="KW-1133">Transmembrane helix</keyword>
<dbReference type="PROSITE" id="PS50089">
    <property type="entry name" value="ZF_RING_2"/>
    <property type="match status" value="1"/>
</dbReference>
<keyword evidence="2 9" id="KW-0812">Transmembrane</keyword>
<reference evidence="12" key="1">
    <citation type="submission" date="2003-08" db="EMBL/GenBank/DDBJ databases">
        <authorList>
            <person name="Birren B."/>
            <person name="Nusbaum C."/>
            <person name="Abebe A."/>
            <person name="Abouelleil A."/>
            <person name="Adekoya E."/>
            <person name="Ait-zahra M."/>
            <person name="Allen N."/>
            <person name="Allen T."/>
            <person name="An P."/>
            <person name="Anderson M."/>
            <person name="Anderson S."/>
            <person name="Arachchi H."/>
            <person name="Armbruster J."/>
            <person name="Bachantsang P."/>
            <person name="Baldwin J."/>
            <person name="Barry A."/>
            <person name="Bayul T."/>
            <person name="Blitshsteyn B."/>
            <person name="Bloom T."/>
            <person name="Blye J."/>
            <person name="Boguslavskiy L."/>
            <person name="Borowsky M."/>
            <person name="Boukhgalter B."/>
            <person name="Brunache A."/>
            <person name="Butler J."/>
            <person name="Calixte N."/>
            <person name="Calvo S."/>
            <person name="Camarata J."/>
            <person name="Campo K."/>
            <person name="Chang J."/>
            <person name="Cheshatsang Y."/>
            <person name="Citroen M."/>
            <person name="Collymore A."/>
            <person name="Considine T."/>
            <person name="Cook A."/>
            <person name="Cooke P."/>
            <person name="Corum B."/>
            <person name="Cuomo C."/>
            <person name="David R."/>
            <person name="Dawoe T."/>
            <person name="Degray S."/>
            <person name="Dodge S."/>
            <person name="Dooley K."/>
            <person name="Dorje P."/>
            <person name="Dorjee K."/>
            <person name="Dorris L."/>
            <person name="Duffey N."/>
            <person name="Dupes A."/>
            <person name="Elkins T."/>
            <person name="Engels R."/>
            <person name="Erickson J."/>
            <person name="Farina A."/>
            <person name="Faro S."/>
            <person name="Ferreira P."/>
            <person name="Fischer H."/>
            <person name="Fitzgerald M."/>
            <person name="Foley K."/>
            <person name="Gage D."/>
            <person name="Galagan J."/>
            <person name="Gearin G."/>
            <person name="Gnerre S."/>
            <person name="Gnirke A."/>
            <person name="Goyette A."/>
            <person name="Graham J."/>
            <person name="Grandbois E."/>
            <person name="Gyaltsen K."/>
            <person name="Hafez N."/>
            <person name="Hagopian D."/>
            <person name="Hagos B."/>
            <person name="Hall J."/>
            <person name="Hatcher B."/>
            <person name="Heller A."/>
            <person name="Higgins H."/>
            <person name="Honan T."/>
            <person name="Horn A."/>
            <person name="Houde N."/>
            <person name="Hughes L."/>
            <person name="Hulme W."/>
            <person name="Husby E."/>
            <person name="Iliev I."/>
            <person name="Jaffe D."/>
            <person name="Jones C."/>
            <person name="Kamal M."/>
            <person name="Kamat A."/>
            <person name="Kamvysselis M."/>
            <person name="Karlsson E."/>
            <person name="Kells C."/>
            <person name="Kieu A."/>
            <person name="Kisner P."/>
            <person name="Kodira C."/>
            <person name="Kulbokas E."/>
            <person name="Labutti K."/>
            <person name="Lama D."/>
            <person name="Landers T."/>
            <person name="Leger J."/>
            <person name="Levine S."/>
            <person name="Lewis D."/>
            <person name="Lewis T."/>
            <person name="Lindblad-toh K."/>
            <person name="Liu X."/>
            <person name="Lokyitsang T."/>
            <person name="Lokyitsang Y."/>
            <person name="Lucien O."/>
            <person name="Lui A."/>
            <person name="Ma L.J."/>
            <person name="Mabbitt R."/>
            <person name="Macdonald J."/>
            <person name="Maclean C."/>
            <person name="Major J."/>
            <person name="Manning J."/>
            <person name="Marabella R."/>
            <person name="Maru K."/>
            <person name="Matthews C."/>
            <person name="Mauceli E."/>
            <person name="Mccarthy M."/>
            <person name="Mcdonough S."/>
            <person name="Mcghee T."/>
            <person name="Meldrim J."/>
            <person name="Meneus L."/>
            <person name="Mesirov J."/>
            <person name="Mihalev A."/>
            <person name="Mihova T."/>
            <person name="Mikkelsen T."/>
            <person name="Mlenga V."/>
            <person name="Moru K."/>
            <person name="Mozes J."/>
            <person name="Mulrain L."/>
            <person name="Munson G."/>
            <person name="Naylor J."/>
            <person name="Newes C."/>
            <person name="Nguyen C."/>
            <person name="Nguyen N."/>
            <person name="Nguyen T."/>
            <person name="Nicol R."/>
            <person name="Nielsen C."/>
            <person name="Nizzari M."/>
            <person name="Norbu C."/>
            <person name="Norbu N."/>
            <person name="O'donnell P."/>
            <person name="Okoawo O."/>
            <person name="O'leary S."/>
            <person name="Omotosho B."/>
            <person name="O'neill K."/>
            <person name="Osman S."/>
            <person name="Parker S."/>
            <person name="Perrin D."/>
            <person name="Phunkhang P."/>
            <person name="Piqani B."/>
            <person name="Purcell S."/>
            <person name="Rachupka T."/>
            <person name="Ramasamy U."/>
            <person name="Rameau R."/>
            <person name="Ray V."/>
            <person name="Raymond C."/>
            <person name="Retta R."/>
            <person name="Richardson S."/>
            <person name="Rise C."/>
            <person name="Rodriguez J."/>
            <person name="Rogers J."/>
            <person name="Rogov P."/>
            <person name="Rutman M."/>
            <person name="Schupbach R."/>
            <person name="Seaman C."/>
            <person name="Settipalli S."/>
            <person name="Sharpe T."/>
            <person name="Sheridan J."/>
            <person name="Sherpa N."/>
            <person name="Shi J."/>
            <person name="Smirnov S."/>
            <person name="Smith C."/>
            <person name="Sougnez C."/>
            <person name="Spencer B."/>
            <person name="Stalker J."/>
            <person name="Stange-thomann N."/>
            <person name="Stavropoulos S."/>
            <person name="Stetson K."/>
            <person name="Stone C."/>
            <person name="Stone S."/>
            <person name="Stubbs M."/>
            <person name="Talamas J."/>
            <person name="Tchuinga P."/>
            <person name="Tenzing P."/>
            <person name="Tesfaye S."/>
            <person name="Theodore J."/>
            <person name="Thoulutsang Y."/>
            <person name="Topham K."/>
            <person name="Towey S."/>
            <person name="Tsamla T."/>
            <person name="Tsomo N."/>
            <person name="Vallee D."/>
            <person name="Vassiliev H."/>
            <person name="Venkataraman V."/>
            <person name="Vinson J."/>
            <person name="Vo A."/>
            <person name="Wade C."/>
            <person name="Wang S."/>
            <person name="Wangchuk T."/>
            <person name="Wangdi T."/>
            <person name="Whittaker C."/>
            <person name="Wilkinson J."/>
            <person name="Wu Y."/>
            <person name="Wyman D."/>
            <person name="Yadav S."/>
            <person name="Yang S."/>
            <person name="Yang X."/>
            <person name="Yeager S."/>
            <person name="Yee E."/>
            <person name="Young G."/>
            <person name="Zainoun J."/>
            <person name="Zembeck L."/>
            <person name="Zimmer A."/>
            <person name="Zody M."/>
            <person name="Lander E."/>
        </authorList>
    </citation>
    <scope>NUCLEOTIDE SEQUENCE [LARGE SCALE GENOMIC DNA]</scope>
</reference>
<keyword evidence="3" id="KW-0479">Metal-binding</keyword>
<organism evidence="11 12">
    <name type="scientific">Ciona savignyi</name>
    <name type="common">Pacific transparent sea squirt</name>
    <dbReference type="NCBI Taxonomy" id="51511"/>
    <lineage>
        <taxon>Eukaryota</taxon>
        <taxon>Metazoa</taxon>
        <taxon>Chordata</taxon>
        <taxon>Tunicata</taxon>
        <taxon>Ascidiacea</taxon>
        <taxon>Phlebobranchia</taxon>
        <taxon>Cionidae</taxon>
        <taxon>Ciona</taxon>
    </lineage>
</organism>
<name>H2YRR2_CIOSA</name>
<dbReference type="InterPro" id="IPR013083">
    <property type="entry name" value="Znf_RING/FYVE/PHD"/>
</dbReference>
<dbReference type="PANTHER" id="PTHR46539">
    <property type="entry name" value="E3 UBIQUITIN-PROTEIN LIGASE ATL42"/>
    <property type="match status" value="1"/>
</dbReference>
<dbReference type="OMA" id="SHISVHY"/>
<dbReference type="GO" id="GO:0008270">
    <property type="term" value="F:zinc ion binding"/>
    <property type="evidence" value="ECO:0007669"/>
    <property type="project" value="UniProtKB-KW"/>
</dbReference>
<keyword evidence="12" id="KW-1185">Reference proteome</keyword>
<reference evidence="11" key="2">
    <citation type="submission" date="2025-08" db="UniProtKB">
        <authorList>
            <consortium name="Ensembl"/>
        </authorList>
    </citation>
    <scope>IDENTIFICATION</scope>
</reference>
<dbReference type="Pfam" id="PF13639">
    <property type="entry name" value="zf-RING_2"/>
    <property type="match status" value="1"/>
</dbReference>
<evidence type="ECO:0000259" key="10">
    <source>
        <dbReference type="PROSITE" id="PS50089"/>
    </source>
</evidence>
<accession>H2YRR2</accession>
<evidence type="ECO:0000313" key="12">
    <source>
        <dbReference type="Proteomes" id="UP000007875"/>
    </source>
</evidence>
<evidence type="ECO:0000256" key="7">
    <source>
        <dbReference type="ARBA" id="ARBA00023136"/>
    </source>
</evidence>
<evidence type="ECO:0000256" key="9">
    <source>
        <dbReference type="SAM" id="Phobius"/>
    </source>
</evidence>
<evidence type="ECO:0000256" key="3">
    <source>
        <dbReference type="ARBA" id="ARBA00022723"/>
    </source>
</evidence>
<evidence type="ECO:0000256" key="2">
    <source>
        <dbReference type="ARBA" id="ARBA00022692"/>
    </source>
</evidence>
<protein>
    <recommendedName>
        <fullName evidence="10">RING-type domain-containing protein</fullName>
    </recommendedName>
</protein>
<evidence type="ECO:0000256" key="4">
    <source>
        <dbReference type="ARBA" id="ARBA00022771"/>
    </source>
</evidence>